<feature type="transmembrane region" description="Helical" evidence="1">
    <location>
        <begin position="12"/>
        <end position="30"/>
    </location>
</feature>
<organism evidence="4">
    <name type="scientific">freshwater metagenome</name>
    <dbReference type="NCBI Taxonomy" id="449393"/>
    <lineage>
        <taxon>unclassified sequences</taxon>
        <taxon>metagenomes</taxon>
        <taxon>ecological metagenomes</taxon>
    </lineage>
</organism>
<gene>
    <name evidence="2" type="ORF">UFOPK1353_00540</name>
    <name evidence="3" type="ORF">UFOPK1826_00414</name>
    <name evidence="4" type="ORF">UFOPK2292_00928</name>
    <name evidence="5" type="ORF">UFOPK4020_00175</name>
    <name evidence="6" type="ORF">UFOPK4345_00297</name>
</gene>
<evidence type="ECO:0000313" key="5">
    <source>
        <dbReference type="EMBL" id="CAB4989424.1"/>
    </source>
</evidence>
<dbReference type="EMBL" id="CAEZSE010000068">
    <property type="protein sequence ID" value="CAB4534154.1"/>
    <property type="molecule type" value="Genomic_DNA"/>
</dbReference>
<sequence>MTAKFRKIRFEIGRVGFTLGASCITILTLSGQTKKWAIIFTVIALTLHIANAVLDSDSDDKPAPMQ</sequence>
<evidence type="ECO:0000313" key="2">
    <source>
        <dbReference type="EMBL" id="CAB4534154.1"/>
    </source>
</evidence>
<keyword evidence="1" id="KW-0472">Membrane</keyword>
<evidence type="ECO:0000313" key="4">
    <source>
        <dbReference type="EMBL" id="CAB4673364.1"/>
    </source>
</evidence>
<protein>
    <submittedName>
        <fullName evidence="4">Unannotated protein</fullName>
    </submittedName>
</protein>
<dbReference type="EMBL" id="CAFBOV010000019">
    <property type="protein sequence ID" value="CAB4989424.1"/>
    <property type="molecule type" value="Genomic_DNA"/>
</dbReference>
<evidence type="ECO:0000313" key="3">
    <source>
        <dbReference type="EMBL" id="CAB4597204.1"/>
    </source>
</evidence>
<dbReference type="AlphaFoldDB" id="A0A6J6MKL8"/>
<dbReference type="EMBL" id="CAFBQV010000029">
    <property type="protein sequence ID" value="CAB5060788.1"/>
    <property type="molecule type" value="Genomic_DNA"/>
</dbReference>
<reference evidence="4" key="1">
    <citation type="submission" date="2020-05" db="EMBL/GenBank/DDBJ databases">
        <authorList>
            <person name="Chiriac C."/>
            <person name="Salcher M."/>
            <person name="Ghai R."/>
            <person name="Kavagutti S V."/>
        </authorList>
    </citation>
    <scope>NUCLEOTIDE SEQUENCE</scope>
</reference>
<feature type="transmembrane region" description="Helical" evidence="1">
    <location>
        <begin position="36"/>
        <end position="54"/>
    </location>
</feature>
<accession>A0A6J6MKL8</accession>
<evidence type="ECO:0000256" key="1">
    <source>
        <dbReference type="SAM" id="Phobius"/>
    </source>
</evidence>
<dbReference type="EMBL" id="CAEZWU010000137">
    <property type="protein sequence ID" value="CAB4673364.1"/>
    <property type="molecule type" value="Genomic_DNA"/>
</dbReference>
<keyword evidence="1" id="KW-0812">Transmembrane</keyword>
<dbReference type="EMBL" id="CAEZUN010000035">
    <property type="protein sequence ID" value="CAB4597204.1"/>
    <property type="molecule type" value="Genomic_DNA"/>
</dbReference>
<proteinExistence type="predicted"/>
<evidence type="ECO:0000313" key="6">
    <source>
        <dbReference type="EMBL" id="CAB5060788.1"/>
    </source>
</evidence>
<name>A0A6J6MKL8_9ZZZZ</name>
<keyword evidence="1" id="KW-1133">Transmembrane helix</keyword>